<dbReference type="InterPro" id="IPR033694">
    <property type="entry name" value="PGPEP1_Cys_AS"/>
</dbReference>
<dbReference type="AlphaFoldDB" id="A0AAU8HR81"/>
<keyword evidence="8" id="KW-0788">Thiol protease</keyword>
<comment type="similarity">
    <text evidence="4">Belongs to the peptidase C15 family.</text>
</comment>
<comment type="function">
    <text evidence="2">Removes 5-oxoproline from various penultimate amino acid residues except L-proline.</text>
</comment>
<dbReference type="GO" id="GO:0005829">
    <property type="term" value="C:cytosol"/>
    <property type="evidence" value="ECO:0007669"/>
    <property type="project" value="InterPro"/>
</dbReference>
<comment type="subcellular location">
    <subcellularLocation>
        <location evidence="3">Cytoplasm</location>
    </subcellularLocation>
</comment>
<evidence type="ECO:0000256" key="5">
    <source>
        <dbReference type="ARBA" id="ARBA00022490"/>
    </source>
</evidence>
<dbReference type="EMBL" id="CP159485">
    <property type="protein sequence ID" value="XCI28069.1"/>
    <property type="molecule type" value="Genomic_DNA"/>
</dbReference>
<dbReference type="PANTHER" id="PTHR23402">
    <property type="entry name" value="PROTEASE FAMILY C15 PYROGLUTAMYL-PEPTIDASE I-RELATED"/>
    <property type="match status" value="1"/>
</dbReference>
<evidence type="ECO:0000256" key="4">
    <source>
        <dbReference type="ARBA" id="ARBA00006641"/>
    </source>
</evidence>
<dbReference type="SUPFAM" id="SSF53182">
    <property type="entry name" value="Pyrrolidone carboxyl peptidase (pyroglutamate aminopeptidase)"/>
    <property type="match status" value="1"/>
</dbReference>
<evidence type="ECO:0000256" key="10">
    <source>
        <dbReference type="PROSITE-ProRule" id="PRU10077"/>
    </source>
</evidence>
<evidence type="ECO:0000256" key="3">
    <source>
        <dbReference type="ARBA" id="ARBA00004496"/>
    </source>
</evidence>
<feature type="active site" evidence="9">
    <location>
        <position position="79"/>
    </location>
</feature>
<keyword evidence="7" id="KW-0378">Hydrolase</keyword>
<accession>A0AAU8HR81</accession>
<evidence type="ECO:0000256" key="2">
    <source>
        <dbReference type="ARBA" id="ARBA00002280"/>
    </source>
</evidence>
<dbReference type="InterPro" id="IPR016125">
    <property type="entry name" value="Peptidase_C15-like"/>
</dbReference>
<reference evidence="11" key="1">
    <citation type="journal article" date="2018" name="Antonie Van Leeuwenhoek">
        <title>Proteinivorax hydrogeniformans sp. nov., an anaerobic, haloalkaliphilic bacterium fermenting proteinaceous compounds with high hydrogen production.</title>
        <authorList>
            <person name="Boltyanskaya Y."/>
            <person name="Detkova E."/>
            <person name="Pimenov N."/>
            <person name="Kevbrin V."/>
        </authorList>
    </citation>
    <scope>NUCLEOTIDE SEQUENCE</scope>
    <source>
        <strain evidence="11">Z-710</strain>
    </source>
</reference>
<dbReference type="GO" id="GO:0006508">
    <property type="term" value="P:proteolysis"/>
    <property type="evidence" value="ECO:0007669"/>
    <property type="project" value="UniProtKB-KW"/>
</dbReference>
<dbReference type="Pfam" id="PF01470">
    <property type="entry name" value="Peptidase_C15"/>
    <property type="match status" value="1"/>
</dbReference>
<keyword evidence="5" id="KW-0963">Cytoplasm</keyword>
<evidence type="ECO:0000256" key="1">
    <source>
        <dbReference type="ARBA" id="ARBA00001770"/>
    </source>
</evidence>
<sequence length="213" mass="23638">MKNVLITGFEPFGKEKENPSLEVLSYLKDDDILGVNLDTACLPTTFNCFEDVLNMIGDKQYDIIIHIGQAGGRAKVTLEKVAVNYKNAAIPDNQGNQPLEELIVNGGPDGIFSTLHVEDLVNHLQLLKLPVDISFTAGTYVCNYIMYSSLYYFRGTTTKVGFVHIPFSPRQVVNKNQPSMDPQLVASIIKEMVIGICYNNLKASVNKKLGRTH</sequence>
<dbReference type="InterPro" id="IPR036440">
    <property type="entry name" value="Peptidase_C15-like_sf"/>
</dbReference>
<comment type="catalytic activity">
    <reaction evidence="1 9">
        <text>Release of an N-terminal pyroglutamyl group from a polypeptide, the second amino acid generally not being Pro.</text>
        <dbReference type="EC" id="3.4.19.3"/>
    </reaction>
</comment>
<dbReference type="InterPro" id="IPR033693">
    <property type="entry name" value="PGPEP1_Glu_AS"/>
</dbReference>
<dbReference type="Gene3D" id="3.40.630.20">
    <property type="entry name" value="Peptidase C15, pyroglutamyl peptidase I-like"/>
    <property type="match status" value="1"/>
</dbReference>
<proteinExistence type="inferred from homology"/>
<gene>
    <name evidence="11" type="ORF">PRVXH_002007</name>
</gene>
<dbReference type="PRINTS" id="PR00706">
    <property type="entry name" value="PYROGLUPTASE"/>
</dbReference>
<evidence type="ECO:0000256" key="9">
    <source>
        <dbReference type="PROSITE-ProRule" id="PRU10076"/>
    </source>
</evidence>
<reference evidence="11" key="2">
    <citation type="submission" date="2024-06" db="EMBL/GenBank/DDBJ databases">
        <authorList>
            <person name="Petrova K.O."/>
            <person name="Toshchakov S.V."/>
            <person name="Boltjanskaja Y.V."/>
            <person name="Kevbrin V.V."/>
        </authorList>
    </citation>
    <scope>NUCLEOTIDE SEQUENCE</scope>
    <source>
        <strain evidence="11">Z-710</strain>
    </source>
</reference>
<feature type="active site" evidence="10">
    <location>
        <position position="142"/>
    </location>
</feature>
<dbReference type="PROSITE" id="PS01334">
    <property type="entry name" value="PYRASE_CYS"/>
    <property type="match status" value="1"/>
</dbReference>
<evidence type="ECO:0000313" key="11">
    <source>
        <dbReference type="EMBL" id="XCI28069.1"/>
    </source>
</evidence>
<evidence type="ECO:0000256" key="7">
    <source>
        <dbReference type="ARBA" id="ARBA00022801"/>
    </source>
</evidence>
<dbReference type="NCBIfam" id="NF009676">
    <property type="entry name" value="PRK13197.1"/>
    <property type="match status" value="1"/>
</dbReference>
<dbReference type="PIRSF" id="PIRSF015592">
    <property type="entry name" value="Prld-crbxl_pptds"/>
    <property type="match status" value="1"/>
</dbReference>
<keyword evidence="6" id="KW-0645">Protease</keyword>
<dbReference type="InterPro" id="IPR000816">
    <property type="entry name" value="Peptidase_C15"/>
</dbReference>
<name>A0AAU8HR81_9FIRM</name>
<dbReference type="RefSeq" id="WP_353892646.1">
    <property type="nucleotide sequence ID" value="NZ_CP159485.1"/>
</dbReference>
<dbReference type="EC" id="3.4.19.3" evidence="9"/>
<evidence type="ECO:0000256" key="8">
    <source>
        <dbReference type="ARBA" id="ARBA00022807"/>
    </source>
</evidence>
<dbReference type="CDD" id="cd00501">
    <property type="entry name" value="Peptidase_C15"/>
    <property type="match status" value="1"/>
</dbReference>
<organism evidence="11">
    <name type="scientific">Proteinivorax hydrogeniformans</name>
    <dbReference type="NCBI Taxonomy" id="1826727"/>
    <lineage>
        <taxon>Bacteria</taxon>
        <taxon>Bacillati</taxon>
        <taxon>Bacillota</taxon>
        <taxon>Clostridia</taxon>
        <taxon>Eubacteriales</taxon>
        <taxon>Proteinivoracaceae</taxon>
        <taxon>Proteinivorax</taxon>
    </lineage>
</organism>
<dbReference type="GO" id="GO:0016920">
    <property type="term" value="F:pyroglutamyl-peptidase activity"/>
    <property type="evidence" value="ECO:0007669"/>
    <property type="project" value="UniProtKB-EC"/>
</dbReference>
<evidence type="ECO:0000256" key="6">
    <source>
        <dbReference type="ARBA" id="ARBA00022670"/>
    </source>
</evidence>
<dbReference type="PROSITE" id="PS01333">
    <property type="entry name" value="PYRASE_GLU"/>
    <property type="match status" value="1"/>
</dbReference>
<protein>
    <recommendedName>
        <fullName evidence="9">Pyroglutamyl-peptidase I</fullName>
        <ecNumber evidence="9">3.4.19.3</ecNumber>
    </recommendedName>
</protein>
<dbReference type="PANTHER" id="PTHR23402:SF1">
    <property type="entry name" value="PYROGLUTAMYL-PEPTIDASE I"/>
    <property type="match status" value="1"/>
</dbReference>